<reference evidence="3 4" key="1">
    <citation type="journal article" date="2018" name="Genome Biol. Evol.">
        <title>Multiple Roots of Fruiting Body Formation in Amoebozoa.</title>
        <authorList>
            <person name="Hillmann F."/>
            <person name="Forbes G."/>
            <person name="Novohradska S."/>
            <person name="Ferling I."/>
            <person name="Riege K."/>
            <person name="Groth M."/>
            <person name="Westermann M."/>
            <person name="Marz M."/>
            <person name="Spaller T."/>
            <person name="Winckler T."/>
            <person name="Schaap P."/>
            <person name="Glockner G."/>
        </authorList>
    </citation>
    <scope>NUCLEOTIDE SEQUENCE [LARGE SCALE GENOMIC DNA]</scope>
    <source>
        <strain evidence="3 4">Jena</strain>
    </source>
</reference>
<dbReference type="GO" id="GO:0016787">
    <property type="term" value="F:hydrolase activity"/>
    <property type="evidence" value="ECO:0007669"/>
    <property type="project" value="InterPro"/>
</dbReference>
<evidence type="ECO:0000313" key="4">
    <source>
        <dbReference type="Proteomes" id="UP000241769"/>
    </source>
</evidence>
<feature type="region of interest" description="Disordered" evidence="1">
    <location>
        <begin position="1"/>
        <end position="63"/>
    </location>
</feature>
<dbReference type="PANTHER" id="PTHR47474">
    <property type="entry name" value="TYROSINE-PROTEIN PHOSPHATASE RLPH2"/>
    <property type="match status" value="1"/>
</dbReference>
<comment type="caution">
    <text evidence="3">The sequence shown here is derived from an EMBL/GenBank/DDBJ whole genome shotgun (WGS) entry which is preliminary data.</text>
</comment>
<dbReference type="Pfam" id="PF00149">
    <property type="entry name" value="Metallophos"/>
    <property type="match status" value="1"/>
</dbReference>
<name>A0A2P6NCS6_9EUKA</name>
<keyword evidence="4" id="KW-1185">Reference proteome</keyword>
<dbReference type="OrthoDB" id="10267127at2759"/>
<proteinExistence type="predicted"/>
<organism evidence="3 4">
    <name type="scientific">Planoprotostelium fungivorum</name>
    <dbReference type="NCBI Taxonomy" id="1890364"/>
    <lineage>
        <taxon>Eukaryota</taxon>
        <taxon>Amoebozoa</taxon>
        <taxon>Evosea</taxon>
        <taxon>Variosea</taxon>
        <taxon>Cavosteliida</taxon>
        <taxon>Cavosteliaceae</taxon>
        <taxon>Planoprotostelium</taxon>
    </lineage>
</organism>
<dbReference type="AlphaFoldDB" id="A0A2P6NCS6"/>
<evidence type="ECO:0000313" key="3">
    <source>
        <dbReference type="EMBL" id="PRP81750.1"/>
    </source>
</evidence>
<dbReference type="SUPFAM" id="SSF56300">
    <property type="entry name" value="Metallo-dependent phosphatases"/>
    <property type="match status" value="1"/>
</dbReference>
<accession>A0A2P6NCS6</accession>
<feature type="domain" description="Calcineurin-like phosphoesterase" evidence="2">
    <location>
        <begin position="80"/>
        <end position="299"/>
    </location>
</feature>
<evidence type="ECO:0000256" key="1">
    <source>
        <dbReference type="SAM" id="MobiDB-lite"/>
    </source>
</evidence>
<dbReference type="InterPro" id="IPR029052">
    <property type="entry name" value="Metallo-depent_PP-like"/>
</dbReference>
<dbReference type="EMBL" id="MDYQ01000119">
    <property type="protein sequence ID" value="PRP81750.1"/>
    <property type="molecule type" value="Genomic_DNA"/>
</dbReference>
<gene>
    <name evidence="3" type="ORF">PROFUN_10850</name>
</gene>
<sequence>MTGLPAPHHHNPRLTLPALPSRIPKPPPSFRSFNTSDVVPDSPSRIPKPQSSRKHFENHTRGKIGPLEGQPYSVMIDGGVIAVGDVHGQTKKLKSLWRQLCKLSDFDEYTVVFLGDYVDRGPDSKGSLDFLLELQETRPKTYFLCGNHDLAFAAFLGLLVAPRNRSFLETWGEAKTKGALYSGPGHEDMHLMGRRWGGMGYNSNTTFTSYGVEVGDREALIKAVPESHQKFIKSLPWVIEHPDYLFIHAGLEENTHMSEQLRLLRQRDVMRPVPWLISKKPMVGPPDLTKIVVTGHVHVQDVVITAKKIQVDTTGGRVGQMSAIVLPSCKVIKSNV</sequence>
<dbReference type="Proteomes" id="UP000241769">
    <property type="component" value="Unassembled WGS sequence"/>
</dbReference>
<dbReference type="Gene3D" id="3.60.21.10">
    <property type="match status" value="1"/>
</dbReference>
<protein>
    <recommendedName>
        <fullName evidence="2">Calcineurin-like phosphoesterase domain-containing protein</fullName>
    </recommendedName>
</protein>
<evidence type="ECO:0000259" key="2">
    <source>
        <dbReference type="Pfam" id="PF00149"/>
    </source>
</evidence>
<dbReference type="PANTHER" id="PTHR47474:SF1">
    <property type="entry name" value="TYROSINE-PROTEIN PHOSPHATASE RLPH2"/>
    <property type="match status" value="1"/>
</dbReference>
<dbReference type="STRING" id="1890364.A0A2P6NCS6"/>
<dbReference type="InParanoid" id="A0A2P6NCS6"/>
<dbReference type="InterPro" id="IPR004843">
    <property type="entry name" value="Calcineurin-like_PHP"/>
</dbReference>